<gene>
    <name evidence="6" type="ORF">I6J18_14970</name>
</gene>
<dbReference type="GO" id="GO:0030313">
    <property type="term" value="C:cell envelope"/>
    <property type="evidence" value="ECO:0007669"/>
    <property type="project" value="UniProtKB-SubCell"/>
</dbReference>
<accession>A0A974NJI6</accession>
<dbReference type="PANTHER" id="PTHR32347:SF14">
    <property type="entry name" value="EFFLUX SYSTEM COMPONENT YKNX-RELATED"/>
    <property type="match status" value="1"/>
</dbReference>
<name>A0A974NJI6_PERPY</name>
<keyword evidence="4" id="KW-0812">Transmembrane</keyword>
<protein>
    <submittedName>
        <fullName evidence="6">HlyD family efflux transporter periplasmic adaptor subunit</fullName>
    </submittedName>
</protein>
<dbReference type="Gene3D" id="2.40.420.20">
    <property type="match status" value="1"/>
</dbReference>
<feature type="domain" description="YknX-like beta-barrel" evidence="5">
    <location>
        <begin position="137"/>
        <end position="203"/>
    </location>
</feature>
<comment type="subcellular location">
    <subcellularLocation>
        <location evidence="1">Cell envelope</location>
    </subcellularLocation>
</comment>
<feature type="compositionally biased region" description="Gly residues" evidence="3">
    <location>
        <begin position="299"/>
        <end position="327"/>
    </location>
</feature>
<keyword evidence="7" id="KW-1185">Reference proteome</keyword>
<keyword evidence="2" id="KW-0175">Coiled coil</keyword>
<keyword evidence="4" id="KW-0472">Membrane</keyword>
<dbReference type="InterPro" id="IPR058636">
    <property type="entry name" value="Beta-barrel_YknX"/>
</dbReference>
<dbReference type="Gene3D" id="2.40.30.170">
    <property type="match status" value="1"/>
</dbReference>
<sequence>MKKWIVSIIVIVVIAGACFWFFNKDQRGEAFFNKTMAATVEKGDLKVEISGSGTIASVYSEDINAASSGEVDEVLFDVDDVVEEDDELVTFTDGSDPITAPADGTITSLDVESGNRLAGSGTIGHITNYKKLQTVISVDELDISSVKKGQTAEITVSAFPDETFTGKVTKVAKEGTNENGVSSFEVIITFDKIKDLKIGMSTEAKVLTESKKEVVYVPIEAVQTKGNEKYVTIQKSAGTDEETTATSKQTVEIGINNDQYIEIKSGVEEGQIVQLPITISNESSSGSGSREGGMERGMSNGGGMGGMPSGGGGTPPSGGMGGGNGGK</sequence>
<evidence type="ECO:0000256" key="4">
    <source>
        <dbReference type="SAM" id="Phobius"/>
    </source>
</evidence>
<dbReference type="Proteomes" id="UP000595254">
    <property type="component" value="Chromosome"/>
</dbReference>
<evidence type="ECO:0000259" key="5">
    <source>
        <dbReference type="Pfam" id="PF25990"/>
    </source>
</evidence>
<dbReference type="PROSITE" id="PS51257">
    <property type="entry name" value="PROKAR_LIPOPROTEIN"/>
    <property type="match status" value="1"/>
</dbReference>
<keyword evidence="4" id="KW-1133">Transmembrane helix</keyword>
<evidence type="ECO:0000256" key="2">
    <source>
        <dbReference type="ARBA" id="ARBA00023054"/>
    </source>
</evidence>
<dbReference type="PANTHER" id="PTHR32347">
    <property type="entry name" value="EFFLUX SYSTEM COMPONENT YKNX-RELATED"/>
    <property type="match status" value="1"/>
</dbReference>
<dbReference type="InterPro" id="IPR050465">
    <property type="entry name" value="UPF0194_transport"/>
</dbReference>
<dbReference type="RefSeq" id="WP_040374641.1">
    <property type="nucleotide sequence ID" value="NZ_CP068053.1"/>
</dbReference>
<dbReference type="Pfam" id="PF25990">
    <property type="entry name" value="Beta-barrel_YknX"/>
    <property type="match status" value="1"/>
</dbReference>
<evidence type="ECO:0000313" key="7">
    <source>
        <dbReference type="Proteomes" id="UP000595254"/>
    </source>
</evidence>
<dbReference type="AlphaFoldDB" id="A0A974NJI6"/>
<dbReference type="EMBL" id="CP068053">
    <property type="protein sequence ID" value="QQS98953.1"/>
    <property type="molecule type" value="Genomic_DNA"/>
</dbReference>
<feature type="region of interest" description="Disordered" evidence="3">
    <location>
        <begin position="279"/>
        <end position="327"/>
    </location>
</feature>
<reference evidence="6 7" key="1">
    <citation type="submission" date="2021-01" db="EMBL/GenBank/DDBJ databases">
        <title>FDA dAtabase for Regulatory Grade micrObial Sequences (FDA-ARGOS): Supporting development and validation of Infectious Disease Dx tests.</title>
        <authorList>
            <person name="Nelson B."/>
            <person name="Plummer A."/>
            <person name="Tallon L."/>
            <person name="Sadzewicz L."/>
            <person name="Zhao X."/>
            <person name="Boylan J."/>
            <person name="Ott S."/>
            <person name="Bowen H."/>
            <person name="Vavikolanu K."/>
            <person name="Mehta A."/>
            <person name="Aluvathingal J."/>
            <person name="Nadendla S."/>
            <person name="Myers T."/>
            <person name="Yan Y."/>
            <person name="Sichtig H."/>
        </authorList>
    </citation>
    <scope>NUCLEOTIDE SEQUENCE [LARGE SCALE GENOMIC DNA]</scope>
    <source>
        <strain evidence="6 7">FDAARGOS_1161</strain>
    </source>
</reference>
<evidence type="ECO:0000313" key="6">
    <source>
        <dbReference type="EMBL" id="QQS98953.1"/>
    </source>
</evidence>
<dbReference type="Gene3D" id="2.40.50.100">
    <property type="match status" value="1"/>
</dbReference>
<evidence type="ECO:0000256" key="3">
    <source>
        <dbReference type="SAM" id="MobiDB-lite"/>
    </source>
</evidence>
<organism evidence="6 7">
    <name type="scientific">Peribacillus psychrosaccharolyticus</name>
    <name type="common">Bacillus psychrosaccharolyticus</name>
    <dbReference type="NCBI Taxonomy" id="1407"/>
    <lineage>
        <taxon>Bacteria</taxon>
        <taxon>Bacillati</taxon>
        <taxon>Bacillota</taxon>
        <taxon>Bacilli</taxon>
        <taxon>Bacillales</taxon>
        <taxon>Bacillaceae</taxon>
        <taxon>Peribacillus</taxon>
    </lineage>
</organism>
<proteinExistence type="predicted"/>
<evidence type="ECO:0000256" key="1">
    <source>
        <dbReference type="ARBA" id="ARBA00004196"/>
    </source>
</evidence>
<feature type="transmembrane region" description="Helical" evidence="4">
    <location>
        <begin position="5"/>
        <end position="22"/>
    </location>
</feature>
<dbReference type="KEGG" id="ppsr:I6J18_14970"/>